<reference evidence="5" key="1">
    <citation type="journal article" date="2019" name="Int. J. Syst. Evol. Microbiol.">
        <title>The Global Catalogue of Microorganisms (GCM) 10K type strain sequencing project: providing services to taxonomists for standard genome sequencing and annotation.</title>
        <authorList>
            <consortium name="The Broad Institute Genomics Platform"/>
            <consortium name="The Broad Institute Genome Sequencing Center for Infectious Disease"/>
            <person name="Wu L."/>
            <person name="Ma J."/>
        </authorList>
    </citation>
    <scope>NUCLEOTIDE SEQUENCE [LARGE SCALE GENOMIC DNA]</scope>
    <source>
        <strain evidence="5">CECT 8289</strain>
    </source>
</reference>
<name>A0ABV8QV44_9BACT</name>
<dbReference type="SMART" id="SM00850">
    <property type="entry name" value="LytTR"/>
    <property type="match status" value="1"/>
</dbReference>
<dbReference type="PROSITE" id="PS50930">
    <property type="entry name" value="HTH_LYTTR"/>
    <property type="match status" value="1"/>
</dbReference>
<dbReference type="InterPro" id="IPR001789">
    <property type="entry name" value="Sig_transdc_resp-reg_receiver"/>
</dbReference>
<dbReference type="Pfam" id="PF00072">
    <property type="entry name" value="Response_reg"/>
    <property type="match status" value="1"/>
</dbReference>
<dbReference type="PANTHER" id="PTHR37299:SF1">
    <property type="entry name" value="STAGE 0 SPORULATION PROTEIN A HOMOLOG"/>
    <property type="match status" value="1"/>
</dbReference>
<feature type="domain" description="Response regulatory" evidence="2">
    <location>
        <begin position="3"/>
        <end position="118"/>
    </location>
</feature>
<dbReference type="SUPFAM" id="SSF52172">
    <property type="entry name" value="CheY-like"/>
    <property type="match status" value="1"/>
</dbReference>
<comment type="caution">
    <text evidence="4">The sequence shown here is derived from an EMBL/GenBank/DDBJ whole genome shotgun (WGS) entry which is preliminary data.</text>
</comment>
<dbReference type="SMART" id="SM00448">
    <property type="entry name" value="REC"/>
    <property type="match status" value="1"/>
</dbReference>
<feature type="modified residue" description="4-aspartylphosphate" evidence="1">
    <location>
        <position position="55"/>
    </location>
</feature>
<sequence length="250" mass="28800">MKTCIIIDDENKARLLLRNMLHEVAPDISILADCDDLPSGIKAIKKLRPDIVFLDIEMPGHSGLSILDFFEPDEVHFDIVFTTGYSEYAIQAFKLSAIDYLLKPINPEMLQQTMQRIAKNDEKNKLHQYKALQNNFNNDNNDKCIVVNLTGSTRFIKIKDIIMFEAEGSYCKIFMKGNEKLTVSKNLKYFEEALMGITHFFRCHKSYLINLKYVLEFNRSEGDIFLEEKLTAVLSADKTDVLIDKMKQLA</sequence>
<dbReference type="EMBL" id="JBHSCZ010000002">
    <property type="protein sequence ID" value="MFC4262799.1"/>
    <property type="molecule type" value="Genomic_DNA"/>
</dbReference>
<organism evidence="4 5">
    <name type="scientific">Ferruginibacter yonginensis</name>
    <dbReference type="NCBI Taxonomy" id="1310416"/>
    <lineage>
        <taxon>Bacteria</taxon>
        <taxon>Pseudomonadati</taxon>
        <taxon>Bacteroidota</taxon>
        <taxon>Chitinophagia</taxon>
        <taxon>Chitinophagales</taxon>
        <taxon>Chitinophagaceae</taxon>
        <taxon>Ferruginibacter</taxon>
    </lineage>
</organism>
<evidence type="ECO:0000313" key="5">
    <source>
        <dbReference type="Proteomes" id="UP001595907"/>
    </source>
</evidence>
<dbReference type="InterPro" id="IPR007492">
    <property type="entry name" value="LytTR_DNA-bd_dom"/>
</dbReference>
<keyword evidence="1" id="KW-0597">Phosphoprotein</keyword>
<evidence type="ECO:0000259" key="3">
    <source>
        <dbReference type="PROSITE" id="PS50930"/>
    </source>
</evidence>
<dbReference type="InterPro" id="IPR011006">
    <property type="entry name" value="CheY-like_superfamily"/>
</dbReference>
<evidence type="ECO:0000259" key="2">
    <source>
        <dbReference type="PROSITE" id="PS50110"/>
    </source>
</evidence>
<dbReference type="InterPro" id="IPR046947">
    <property type="entry name" value="LytR-like"/>
</dbReference>
<dbReference type="Proteomes" id="UP001595907">
    <property type="component" value="Unassembled WGS sequence"/>
</dbReference>
<dbReference type="Gene3D" id="2.40.50.1020">
    <property type="entry name" value="LytTr DNA-binding domain"/>
    <property type="match status" value="1"/>
</dbReference>
<proteinExistence type="predicted"/>
<keyword evidence="5" id="KW-1185">Reference proteome</keyword>
<dbReference type="RefSeq" id="WP_379708599.1">
    <property type="nucleotide sequence ID" value="NZ_JBHSCZ010000002.1"/>
</dbReference>
<dbReference type="PANTHER" id="PTHR37299">
    <property type="entry name" value="TRANSCRIPTIONAL REGULATOR-RELATED"/>
    <property type="match status" value="1"/>
</dbReference>
<dbReference type="Pfam" id="PF04397">
    <property type="entry name" value="LytTR"/>
    <property type="match status" value="1"/>
</dbReference>
<protein>
    <submittedName>
        <fullName evidence="4">LytR/AlgR family response regulator transcription factor</fullName>
    </submittedName>
</protein>
<evidence type="ECO:0000313" key="4">
    <source>
        <dbReference type="EMBL" id="MFC4262799.1"/>
    </source>
</evidence>
<gene>
    <name evidence="4" type="ORF">ACFOWM_07925</name>
</gene>
<dbReference type="PROSITE" id="PS50110">
    <property type="entry name" value="RESPONSE_REGULATORY"/>
    <property type="match status" value="1"/>
</dbReference>
<feature type="domain" description="HTH LytTR-type" evidence="3">
    <location>
        <begin position="145"/>
        <end position="214"/>
    </location>
</feature>
<accession>A0ABV8QV44</accession>
<dbReference type="Gene3D" id="3.40.50.2300">
    <property type="match status" value="1"/>
</dbReference>
<evidence type="ECO:0000256" key="1">
    <source>
        <dbReference type="PROSITE-ProRule" id="PRU00169"/>
    </source>
</evidence>